<gene>
    <name evidence="2" type="ORF">SAMN05216337_10517</name>
</gene>
<proteinExistence type="predicted"/>
<dbReference type="AlphaFoldDB" id="A0A1G7K220"/>
<dbReference type="EMBL" id="FMZW01000051">
    <property type="protein sequence ID" value="SDF31185.1"/>
    <property type="molecule type" value="Genomic_DNA"/>
</dbReference>
<accession>A0A1G7K220</accession>
<feature type="coiled-coil region" evidence="1">
    <location>
        <begin position="3"/>
        <end position="61"/>
    </location>
</feature>
<protein>
    <submittedName>
        <fullName evidence="2">Uncharacterized protein</fullName>
    </submittedName>
</protein>
<evidence type="ECO:0000313" key="3">
    <source>
        <dbReference type="Proteomes" id="UP000199245"/>
    </source>
</evidence>
<reference evidence="2 3" key="1">
    <citation type="submission" date="2016-10" db="EMBL/GenBank/DDBJ databases">
        <authorList>
            <person name="de Groot N.N."/>
        </authorList>
    </citation>
    <scope>NUCLEOTIDE SEQUENCE [LARGE SCALE GENOMIC DNA]</scope>
    <source>
        <strain evidence="2 3">R5</strain>
    </source>
</reference>
<evidence type="ECO:0000313" key="2">
    <source>
        <dbReference type="EMBL" id="SDF31185.1"/>
    </source>
</evidence>
<organism evidence="2 3">
    <name type="scientific">Bradyrhizobium brasilense</name>
    <dbReference type="NCBI Taxonomy" id="1419277"/>
    <lineage>
        <taxon>Bacteria</taxon>
        <taxon>Pseudomonadati</taxon>
        <taxon>Pseudomonadota</taxon>
        <taxon>Alphaproteobacteria</taxon>
        <taxon>Hyphomicrobiales</taxon>
        <taxon>Nitrobacteraceae</taxon>
        <taxon>Bradyrhizobium</taxon>
    </lineage>
</organism>
<dbReference type="Proteomes" id="UP000199245">
    <property type="component" value="Unassembled WGS sequence"/>
</dbReference>
<sequence>MYRESIIDQLREIERQVVEGERQLAECEARLAELKRQKQDIAGTQRELKMLRNNHSQFEQERQRLLFLLHP</sequence>
<evidence type="ECO:0000256" key="1">
    <source>
        <dbReference type="SAM" id="Coils"/>
    </source>
</evidence>
<keyword evidence="1" id="KW-0175">Coiled coil</keyword>
<name>A0A1G7K220_9BRAD</name>